<keyword evidence="3" id="KW-1185">Reference proteome</keyword>
<organism evidence="2 3">
    <name type="scientific">Marssonina brunnea f. sp. multigermtubi (strain MB_m1)</name>
    <name type="common">Marssonina leaf spot fungus</name>
    <dbReference type="NCBI Taxonomy" id="1072389"/>
    <lineage>
        <taxon>Eukaryota</taxon>
        <taxon>Fungi</taxon>
        <taxon>Dikarya</taxon>
        <taxon>Ascomycota</taxon>
        <taxon>Pezizomycotina</taxon>
        <taxon>Leotiomycetes</taxon>
        <taxon>Helotiales</taxon>
        <taxon>Drepanopezizaceae</taxon>
        <taxon>Drepanopeziza</taxon>
    </lineage>
</organism>
<dbReference type="InterPro" id="IPR008949">
    <property type="entry name" value="Isoprenoid_synthase_dom_sf"/>
</dbReference>
<name>K1WWF7_MARBU</name>
<dbReference type="AlphaFoldDB" id="K1WWF7"/>
<protein>
    <submittedName>
        <fullName evidence="2">Terpene synthase metal binding domain protein</fullName>
    </submittedName>
</protein>
<dbReference type="Pfam" id="PF19086">
    <property type="entry name" value="Terpene_syn_C_2"/>
    <property type="match status" value="1"/>
</dbReference>
<evidence type="ECO:0000256" key="1">
    <source>
        <dbReference type="SAM" id="MobiDB-lite"/>
    </source>
</evidence>
<dbReference type="OMA" id="MEYHIHT"/>
<dbReference type="SUPFAM" id="SSF48576">
    <property type="entry name" value="Terpenoid synthases"/>
    <property type="match status" value="1"/>
</dbReference>
<dbReference type="KEGG" id="mbe:MBM_04257"/>
<evidence type="ECO:0000313" key="2">
    <source>
        <dbReference type="EMBL" id="EKD17396.1"/>
    </source>
</evidence>
<feature type="region of interest" description="Disordered" evidence="1">
    <location>
        <begin position="269"/>
        <end position="297"/>
    </location>
</feature>
<evidence type="ECO:0000313" key="3">
    <source>
        <dbReference type="Proteomes" id="UP000006753"/>
    </source>
</evidence>
<dbReference type="EMBL" id="JH921436">
    <property type="protein sequence ID" value="EKD17396.1"/>
    <property type="molecule type" value="Genomic_DNA"/>
</dbReference>
<dbReference type="OrthoDB" id="2861623at2759"/>
<accession>K1WWF7</accession>
<reference evidence="2 3" key="1">
    <citation type="journal article" date="2012" name="BMC Genomics">
        <title>Sequencing the genome of Marssonina brunnea reveals fungus-poplar co-evolution.</title>
        <authorList>
            <person name="Zhu S."/>
            <person name="Cao Y.-Z."/>
            <person name="Jiang C."/>
            <person name="Tan B.-Y."/>
            <person name="Wang Z."/>
            <person name="Feng S."/>
            <person name="Zhang L."/>
            <person name="Su X.-H."/>
            <person name="Brejova B."/>
            <person name="Vinar T."/>
            <person name="Xu M."/>
            <person name="Wang M.-X."/>
            <person name="Zhang S.-G."/>
            <person name="Huang M.-R."/>
            <person name="Wu R."/>
            <person name="Zhou Y."/>
        </authorList>
    </citation>
    <scope>NUCLEOTIDE SEQUENCE [LARGE SCALE GENOMIC DNA]</scope>
    <source>
        <strain evidence="2 3">MB_m1</strain>
    </source>
</reference>
<proteinExistence type="predicted"/>
<dbReference type="Gene3D" id="1.10.600.10">
    <property type="entry name" value="Farnesyl Diphosphate Synthase"/>
    <property type="match status" value="2"/>
</dbReference>
<dbReference type="InParanoid" id="K1WWF7"/>
<dbReference type="HOGENOM" id="CLU_042538_0_0_1"/>
<sequence>MRQGDFKHFAAVSLLKADPVKLRTVTDWFNWLFVFDDQLDDRPLSLQKEEACRYIDRTLALLNGSQSEQYGAIQPIRQVIQGVWKRVREVNKRLQVLTGFAHLRAVKAPLIYLIDSKLRWLEHTREYFTALGKSIDFEPRPSLQETIAGFMEYHIHTFAMLSLFSFVDVNDCVSYHREKGAYDEAHKMLRASHELWHLTMADAPVWGEKIDAGDLALRTGIQDVALANVNWSFITERYFGKDCHQVRATRILESRVDWLPGVLLPEPREVEAPKSNNAVDQEDEPTGMVESSAPKVL</sequence>
<gene>
    <name evidence="2" type="ORF">MBM_04257</name>
</gene>
<dbReference type="Proteomes" id="UP000006753">
    <property type="component" value="Unassembled WGS sequence"/>
</dbReference>